<keyword evidence="3" id="KW-1185">Reference proteome</keyword>
<proteinExistence type="predicted"/>
<accession>A0ABY5PJE6</accession>
<dbReference type="InterPro" id="IPR010985">
    <property type="entry name" value="Ribbon_hlx_hlx"/>
</dbReference>
<gene>
    <name evidence="2" type="ORF">LRS13_04545</name>
</gene>
<evidence type="ECO:0000313" key="2">
    <source>
        <dbReference type="EMBL" id="UUY04803.1"/>
    </source>
</evidence>
<reference evidence="3" key="1">
    <citation type="submission" date="2021-11" db="EMBL/GenBank/DDBJ databases">
        <title>Cultivation dependent microbiological survey of springs from the worlds oldest radium mine currently devoted to the extraction of radon-saturated water.</title>
        <authorList>
            <person name="Kapinusova G."/>
            <person name="Smrhova T."/>
            <person name="Strejcek M."/>
            <person name="Suman J."/>
            <person name="Jani K."/>
            <person name="Pajer P."/>
            <person name="Uhlik O."/>
        </authorList>
    </citation>
    <scope>NUCLEOTIDE SEQUENCE [LARGE SCALE GENOMIC DNA]</scope>
    <source>
        <strain evidence="3">J379</strain>
    </source>
</reference>
<feature type="region of interest" description="Disordered" evidence="1">
    <location>
        <begin position="56"/>
        <end position="79"/>
    </location>
</feature>
<dbReference type="Proteomes" id="UP001058860">
    <property type="component" value="Chromosome"/>
</dbReference>
<organism evidence="2 3">
    <name type="scientific">Svornostia abyssi</name>
    <dbReference type="NCBI Taxonomy" id="2898438"/>
    <lineage>
        <taxon>Bacteria</taxon>
        <taxon>Bacillati</taxon>
        <taxon>Actinomycetota</taxon>
        <taxon>Thermoleophilia</taxon>
        <taxon>Solirubrobacterales</taxon>
        <taxon>Baekduiaceae</taxon>
        <taxon>Svornostia</taxon>
    </lineage>
</organism>
<protein>
    <submittedName>
        <fullName evidence="2">BrnA antitoxin family protein</fullName>
    </submittedName>
</protein>
<name>A0ABY5PJE6_9ACTN</name>
<sequence length="79" mass="8931">MANLTLSIDDDLLRRARIRALERDTSVNSVVREFLEEYAGKSPAEEGMRQFLEVAARSQASSGPGGRSWTRDELYDRGR</sequence>
<dbReference type="SUPFAM" id="SSF47598">
    <property type="entry name" value="Ribbon-helix-helix"/>
    <property type="match status" value="1"/>
</dbReference>
<evidence type="ECO:0000256" key="1">
    <source>
        <dbReference type="SAM" id="MobiDB-lite"/>
    </source>
</evidence>
<feature type="compositionally biased region" description="Basic and acidic residues" evidence="1">
    <location>
        <begin position="69"/>
        <end position="79"/>
    </location>
</feature>
<dbReference type="EMBL" id="CP088295">
    <property type="protein sequence ID" value="UUY04803.1"/>
    <property type="molecule type" value="Genomic_DNA"/>
</dbReference>
<dbReference type="RefSeq" id="WP_353865283.1">
    <property type="nucleotide sequence ID" value="NZ_CP088295.1"/>
</dbReference>
<evidence type="ECO:0000313" key="3">
    <source>
        <dbReference type="Proteomes" id="UP001058860"/>
    </source>
</evidence>